<feature type="domain" description="HTH marR-type" evidence="1">
    <location>
        <begin position="24"/>
        <end position="157"/>
    </location>
</feature>
<organism evidence="2 3">
    <name type="scientific">Gryllotalpicola reticulitermitis</name>
    <dbReference type="NCBI Taxonomy" id="1184153"/>
    <lineage>
        <taxon>Bacteria</taxon>
        <taxon>Bacillati</taxon>
        <taxon>Actinomycetota</taxon>
        <taxon>Actinomycetes</taxon>
        <taxon>Micrococcales</taxon>
        <taxon>Microbacteriaceae</taxon>
        <taxon>Gryllotalpicola</taxon>
    </lineage>
</organism>
<comment type="caution">
    <text evidence="2">The sequence shown here is derived from an EMBL/GenBank/DDBJ whole genome shotgun (WGS) entry which is preliminary data.</text>
</comment>
<dbReference type="Proteomes" id="UP001595900">
    <property type="component" value="Unassembled WGS sequence"/>
</dbReference>
<dbReference type="InterPro" id="IPR036388">
    <property type="entry name" value="WH-like_DNA-bd_sf"/>
</dbReference>
<dbReference type="InterPro" id="IPR036390">
    <property type="entry name" value="WH_DNA-bd_sf"/>
</dbReference>
<name>A0ABV8Q845_9MICO</name>
<keyword evidence="3" id="KW-1185">Reference proteome</keyword>
<dbReference type="SUPFAM" id="SSF46785">
    <property type="entry name" value="Winged helix' DNA-binding domain"/>
    <property type="match status" value="1"/>
</dbReference>
<dbReference type="InterPro" id="IPR039422">
    <property type="entry name" value="MarR/SlyA-like"/>
</dbReference>
<accession>A0ABV8Q845</accession>
<gene>
    <name evidence="2" type="ORF">ACFOYW_10615</name>
</gene>
<dbReference type="PRINTS" id="PR00598">
    <property type="entry name" value="HTHMARR"/>
</dbReference>
<dbReference type="PANTHER" id="PTHR33164:SF104">
    <property type="entry name" value="TRANSCRIPTIONAL REGULATORY PROTEIN"/>
    <property type="match status" value="1"/>
</dbReference>
<dbReference type="InterPro" id="IPR000835">
    <property type="entry name" value="HTH_MarR-typ"/>
</dbReference>
<proteinExistence type="predicted"/>
<evidence type="ECO:0000313" key="2">
    <source>
        <dbReference type="EMBL" id="MFC4243828.1"/>
    </source>
</evidence>
<dbReference type="Gene3D" id="1.10.10.10">
    <property type="entry name" value="Winged helix-like DNA-binding domain superfamily/Winged helix DNA-binding domain"/>
    <property type="match status" value="1"/>
</dbReference>
<evidence type="ECO:0000313" key="3">
    <source>
        <dbReference type="Proteomes" id="UP001595900"/>
    </source>
</evidence>
<reference evidence="3" key="1">
    <citation type="journal article" date="2019" name="Int. J. Syst. Evol. Microbiol.">
        <title>The Global Catalogue of Microorganisms (GCM) 10K type strain sequencing project: providing services to taxonomists for standard genome sequencing and annotation.</title>
        <authorList>
            <consortium name="The Broad Institute Genomics Platform"/>
            <consortium name="The Broad Institute Genome Sequencing Center for Infectious Disease"/>
            <person name="Wu L."/>
            <person name="Ma J."/>
        </authorList>
    </citation>
    <scope>NUCLEOTIDE SEQUENCE [LARGE SCALE GENOMIC DNA]</scope>
    <source>
        <strain evidence="3">CGMCC 1.10363</strain>
    </source>
</reference>
<dbReference type="PANTHER" id="PTHR33164">
    <property type="entry name" value="TRANSCRIPTIONAL REGULATOR, MARR FAMILY"/>
    <property type="match status" value="1"/>
</dbReference>
<dbReference type="RefSeq" id="WP_390228906.1">
    <property type="nucleotide sequence ID" value="NZ_JBHSCN010000005.1"/>
</dbReference>
<dbReference type="Pfam" id="PF12802">
    <property type="entry name" value="MarR_2"/>
    <property type="match status" value="1"/>
</dbReference>
<protein>
    <submittedName>
        <fullName evidence="2">MarR family winged helix-turn-helix transcriptional regulator</fullName>
    </submittedName>
</protein>
<dbReference type="EMBL" id="JBHSCN010000005">
    <property type="protein sequence ID" value="MFC4243828.1"/>
    <property type="molecule type" value="Genomic_DNA"/>
</dbReference>
<evidence type="ECO:0000259" key="1">
    <source>
        <dbReference type="PROSITE" id="PS50995"/>
    </source>
</evidence>
<sequence length="162" mass="17984">MEPDAADEAREAWARIAPGVDTMPIEIVVRLLRSARLVERSGDARLAEFGLSRPELELLMLLRRRDELLSPSTITSELLFTAPGTSKRLKSLEERGLVTRVANPRDRRGALIGLTDAGSALVDEAFPANVEAERELLAGLPVPQRERVARALRELLRALEQR</sequence>
<dbReference type="SMART" id="SM00347">
    <property type="entry name" value="HTH_MARR"/>
    <property type="match status" value="1"/>
</dbReference>
<dbReference type="PROSITE" id="PS50995">
    <property type="entry name" value="HTH_MARR_2"/>
    <property type="match status" value="1"/>
</dbReference>